<dbReference type="InterPro" id="IPR003660">
    <property type="entry name" value="HAMP_dom"/>
</dbReference>
<dbReference type="AlphaFoldDB" id="A0A1M6NZ07"/>
<keyword evidence="5" id="KW-1003">Cell membrane</keyword>
<dbReference type="SUPFAM" id="SSF47384">
    <property type="entry name" value="Homodimeric domain of signal transducing histidine kinase"/>
    <property type="match status" value="1"/>
</dbReference>
<evidence type="ECO:0000256" key="2">
    <source>
        <dbReference type="ARBA" id="ARBA00004236"/>
    </source>
</evidence>
<dbReference type="Pfam" id="PF02518">
    <property type="entry name" value="HATPase_c"/>
    <property type="match status" value="1"/>
</dbReference>
<evidence type="ECO:0000256" key="8">
    <source>
        <dbReference type="ARBA" id="ARBA00022741"/>
    </source>
</evidence>
<name>A0A1M6NZ07_9FIRM</name>
<proteinExistence type="predicted"/>
<feature type="transmembrane region" description="Helical" evidence="13">
    <location>
        <begin position="54"/>
        <end position="76"/>
    </location>
</feature>
<dbReference type="SMART" id="SM00387">
    <property type="entry name" value="HATPase_c"/>
    <property type="match status" value="1"/>
</dbReference>
<dbReference type="FunFam" id="1.10.287.130:FF:000001">
    <property type="entry name" value="Two-component sensor histidine kinase"/>
    <property type="match status" value="1"/>
</dbReference>
<dbReference type="InterPro" id="IPR004358">
    <property type="entry name" value="Sig_transdc_His_kin-like_C"/>
</dbReference>
<dbReference type="InterPro" id="IPR003661">
    <property type="entry name" value="HisK_dim/P_dom"/>
</dbReference>
<feature type="domain" description="Histidine kinase" evidence="14">
    <location>
        <begin position="137"/>
        <end position="350"/>
    </location>
</feature>
<comment type="catalytic activity">
    <reaction evidence="1">
        <text>ATP + protein L-histidine = ADP + protein N-phospho-L-histidine.</text>
        <dbReference type="EC" id="2.7.13.3"/>
    </reaction>
</comment>
<dbReference type="PROSITE" id="PS50885">
    <property type="entry name" value="HAMP"/>
    <property type="match status" value="1"/>
</dbReference>
<organism evidence="16 17">
    <name type="scientific">Anaerocolumna jejuensis DSM 15929</name>
    <dbReference type="NCBI Taxonomy" id="1121322"/>
    <lineage>
        <taxon>Bacteria</taxon>
        <taxon>Bacillati</taxon>
        <taxon>Bacillota</taxon>
        <taxon>Clostridia</taxon>
        <taxon>Lachnospirales</taxon>
        <taxon>Lachnospiraceae</taxon>
        <taxon>Anaerocolumna</taxon>
    </lineage>
</organism>
<evidence type="ECO:0000256" key="13">
    <source>
        <dbReference type="SAM" id="Phobius"/>
    </source>
</evidence>
<dbReference type="InterPro" id="IPR005467">
    <property type="entry name" value="His_kinase_dom"/>
</dbReference>
<reference evidence="16 17" key="1">
    <citation type="submission" date="2016-11" db="EMBL/GenBank/DDBJ databases">
        <authorList>
            <person name="Jaros S."/>
            <person name="Januszkiewicz K."/>
            <person name="Wedrychowicz H."/>
        </authorList>
    </citation>
    <scope>NUCLEOTIDE SEQUENCE [LARGE SCALE GENOMIC DNA]</scope>
    <source>
        <strain evidence="16 17">DSM 15929</strain>
    </source>
</reference>
<dbReference type="CDD" id="cd00075">
    <property type="entry name" value="HATPase"/>
    <property type="match status" value="1"/>
</dbReference>
<dbReference type="GO" id="GO:0005886">
    <property type="term" value="C:plasma membrane"/>
    <property type="evidence" value="ECO:0007669"/>
    <property type="project" value="UniProtKB-SubCell"/>
</dbReference>
<dbReference type="SUPFAM" id="SSF55874">
    <property type="entry name" value="ATPase domain of HSP90 chaperone/DNA topoisomerase II/histidine kinase"/>
    <property type="match status" value="1"/>
</dbReference>
<keyword evidence="8" id="KW-0547">Nucleotide-binding</keyword>
<evidence type="ECO:0000256" key="11">
    <source>
        <dbReference type="ARBA" id="ARBA00023012"/>
    </source>
</evidence>
<dbReference type="GO" id="GO:0000155">
    <property type="term" value="F:phosphorelay sensor kinase activity"/>
    <property type="evidence" value="ECO:0007669"/>
    <property type="project" value="InterPro"/>
</dbReference>
<dbReference type="InterPro" id="IPR036890">
    <property type="entry name" value="HATPase_C_sf"/>
</dbReference>
<evidence type="ECO:0000256" key="3">
    <source>
        <dbReference type="ARBA" id="ARBA00004314"/>
    </source>
</evidence>
<feature type="domain" description="HAMP" evidence="15">
    <location>
        <begin position="77"/>
        <end position="129"/>
    </location>
</feature>
<evidence type="ECO:0000259" key="15">
    <source>
        <dbReference type="PROSITE" id="PS50885"/>
    </source>
</evidence>
<dbReference type="PANTHER" id="PTHR43711:SF1">
    <property type="entry name" value="HISTIDINE KINASE 1"/>
    <property type="match status" value="1"/>
</dbReference>
<accession>A0A1M6NZ07</accession>
<keyword evidence="9 16" id="KW-0418">Kinase</keyword>
<evidence type="ECO:0000256" key="5">
    <source>
        <dbReference type="ARBA" id="ARBA00022475"/>
    </source>
</evidence>
<dbReference type="SMART" id="SM00388">
    <property type="entry name" value="HisKA"/>
    <property type="match status" value="1"/>
</dbReference>
<dbReference type="InterPro" id="IPR003594">
    <property type="entry name" value="HATPase_dom"/>
</dbReference>
<dbReference type="CDD" id="cd00082">
    <property type="entry name" value="HisKA"/>
    <property type="match status" value="1"/>
</dbReference>
<comment type="subcellular location">
    <subcellularLocation>
        <location evidence="2">Cell membrane</location>
    </subcellularLocation>
    <subcellularLocation>
        <location evidence="3">Membrane raft</location>
        <topology evidence="3">Multi-pass membrane protein</topology>
    </subcellularLocation>
</comment>
<dbReference type="EC" id="2.7.13.3" evidence="4"/>
<dbReference type="FunFam" id="3.30.565.10:FF:000023">
    <property type="entry name" value="PAS domain-containing sensor histidine kinase"/>
    <property type="match status" value="1"/>
</dbReference>
<keyword evidence="7" id="KW-0808">Transferase</keyword>
<dbReference type="InterPro" id="IPR036097">
    <property type="entry name" value="HisK_dim/P_sf"/>
</dbReference>
<evidence type="ECO:0000313" key="17">
    <source>
        <dbReference type="Proteomes" id="UP000184386"/>
    </source>
</evidence>
<protein>
    <recommendedName>
        <fullName evidence="4">histidine kinase</fullName>
        <ecNumber evidence="4">2.7.13.3</ecNumber>
    </recommendedName>
</protein>
<dbReference type="OrthoDB" id="9813151at2"/>
<sequence>MLKKDRKKSRGLTSFSKIRVFRWVTWLYAVVIISSVMSFGLLNFLEFDMDRNHAIYMLGMIPIMGSVVGFTINLILNSLYTRMEKISDAINHVAEGNLDIELDLENAGEYKEIYDNFNKMVKELKNTKIEMQNFMNDFSHEFKTPITSIQGFAELLLDKNVEEEEKKQYLQIIADESARLAGLSQNTLLLSKLDAQEVITDKKGFALDEQIKKCTILLFRELEKKQITLNMALPNVKYFGNEELMCQLWMNLINNAIKFTPQNGAVTIRIIPAKYYITVNISDTGAGMDSETVNHIFEKYYQGDDSHATRGFGLGLSIVERIVKLCGGKISVKSAPGNGSTFSVLLPLKRYKNVS</sequence>
<evidence type="ECO:0000256" key="4">
    <source>
        <dbReference type="ARBA" id="ARBA00012438"/>
    </source>
</evidence>
<evidence type="ECO:0000256" key="1">
    <source>
        <dbReference type="ARBA" id="ARBA00000085"/>
    </source>
</evidence>
<dbReference type="Gene3D" id="6.10.340.10">
    <property type="match status" value="1"/>
</dbReference>
<dbReference type="EMBL" id="FRAC01000008">
    <property type="protein sequence ID" value="SHK00880.1"/>
    <property type="molecule type" value="Genomic_DNA"/>
</dbReference>
<keyword evidence="13" id="KW-1133">Transmembrane helix</keyword>
<evidence type="ECO:0000256" key="7">
    <source>
        <dbReference type="ARBA" id="ARBA00022679"/>
    </source>
</evidence>
<feature type="transmembrane region" description="Helical" evidence="13">
    <location>
        <begin position="20"/>
        <end position="42"/>
    </location>
</feature>
<evidence type="ECO:0000256" key="6">
    <source>
        <dbReference type="ARBA" id="ARBA00022553"/>
    </source>
</evidence>
<dbReference type="Proteomes" id="UP000184386">
    <property type="component" value="Unassembled WGS sequence"/>
</dbReference>
<evidence type="ECO:0000256" key="10">
    <source>
        <dbReference type="ARBA" id="ARBA00022840"/>
    </source>
</evidence>
<dbReference type="Gene3D" id="3.30.565.10">
    <property type="entry name" value="Histidine kinase-like ATPase, C-terminal domain"/>
    <property type="match status" value="1"/>
</dbReference>
<dbReference type="SUPFAM" id="SSF158472">
    <property type="entry name" value="HAMP domain-like"/>
    <property type="match status" value="1"/>
</dbReference>
<dbReference type="GO" id="GO:0045121">
    <property type="term" value="C:membrane raft"/>
    <property type="evidence" value="ECO:0007669"/>
    <property type="project" value="UniProtKB-SubCell"/>
</dbReference>
<dbReference type="CDD" id="cd06225">
    <property type="entry name" value="HAMP"/>
    <property type="match status" value="1"/>
</dbReference>
<keyword evidence="17" id="KW-1185">Reference proteome</keyword>
<keyword evidence="6" id="KW-0597">Phosphoprotein</keyword>
<keyword evidence="11" id="KW-0902">Two-component regulatory system</keyword>
<dbReference type="Gene3D" id="1.10.287.130">
    <property type="match status" value="1"/>
</dbReference>
<dbReference type="InterPro" id="IPR050736">
    <property type="entry name" value="Sensor_HK_Regulatory"/>
</dbReference>
<keyword evidence="13" id="KW-0812">Transmembrane</keyword>
<dbReference type="SMART" id="SM00304">
    <property type="entry name" value="HAMP"/>
    <property type="match status" value="1"/>
</dbReference>
<dbReference type="GO" id="GO:0005524">
    <property type="term" value="F:ATP binding"/>
    <property type="evidence" value="ECO:0007669"/>
    <property type="project" value="UniProtKB-KW"/>
</dbReference>
<dbReference type="PANTHER" id="PTHR43711">
    <property type="entry name" value="TWO-COMPONENT HISTIDINE KINASE"/>
    <property type="match status" value="1"/>
</dbReference>
<gene>
    <name evidence="16" type="ORF">SAMN02745136_01519</name>
</gene>
<evidence type="ECO:0000313" key="16">
    <source>
        <dbReference type="EMBL" id="SHK00880.1"/>
    </source>
</evidence>
<dbReference type="RefSeq" id="WP_073274424.1">
    <property type="nucleotide sequence ID" value="NZ_FRAC01000008.1"/>
</dbReference>
<evidence type="ECO:0000259" key="14">
    <source>
        <dbReference type="PROSITE" id="PS50109"/>
    </source>
</evidence>
<dbReference type="PRINTS" id="PR00344">
    <property type="entry name" value="BCTRLSENSOR"/>
</dbReference>
<evidence type="ECO:0000256" key="12">
    <source>
        <dbReference type="ARBA" id="ARBA00023136"/>
    </source>
</evidence>
<dbReference type="PROSITE" id="PS50109">
    <property type="entry name" value="HIS_KIN"/>
    <property type="match status" value="1"/>
</dbReference>
<keyword evidence="12 13" id="KW-0472">Membrane</keyword>
<dbReference type="Pfam" id="PF00512">
    <property type="entry name" value="HisKA"/>
    <property type="match status" value="1"/>
</dbReference>
<dbReference type="STRING" id="1121322.SAMN02745136_01519"/>
<evidence type="ECO:0000256" key="9">
    <source>
        <dbReference type="ARBA" id="ARBA00022777"/>
    </source>
</evidence>
<keyword evidence="10" id="KW-0067">ATP-binding</keyword>